<dbReference type="Pfam" id="PF00440">
    <property type="entry name" value="TetR_N"/>
    <property type="match status" value="1"/>
</dbReference>
<gene>
    <name evidence="7" type="ORF">FH715_22765</name>
</gene>
<evidence type="ECO:0000313" key="8">
    <source>
        <dbReference type="Proteomes" id="UP000311713"/>
    </source>
</evidence>
<protein>
    <submittedName>
        <fullName evidence="7">TetR family transcriptional regulator</fullName>
    </submittedName>
</protein>
<evidence type="ECO:0000256" key="2">
    <source>
        <dbReference type="ARBA" id="ARBA00023125"/>
    </source>
</evidence>
<dbReference type="AlphaFoldDB" id="A0A5C4UTK4"/>
<dbReference type="Gene3D" id="1.10.357.10">
    <property type="entry name" value="Tetracycline Repressor, domain 2"/>
    <property type="match status" value="1"/>
</dbReference>
<dbReference type="EMBL" id="VDGT01000020">
    <property type="protein sequence ID" value="TNM26862.1"/>
    <property type="molecule type" value="Genomic_DNA"/>
</dbReference>
<keyword evidence="3" id="KW-0804">Transcription</keyword>
<feature type="domain" description="HTH tetR-type" evidence="6">
    <location>
        <begin position="63"/>
        <end position="123"/>
    </location>
</feature>
<accession>A0A5C4UTK4</accession>
<evidence type="ECO:0000259" key="6">
    <source>
        <dbReference type="PROSITE" id="PS50977"/>
    </source>
</evidence>
<reference evidence="7 8" key="1">
    <citation type="submission" date="2019-06" db="EMBL/GenBank/DDBJ databases">
        <title>Draft genome of Streptomyces sedi sp. JCM16909.</title>
        <authorList>
            <person name="Klykleung N."/>
            <person name="Tanasupawat S."/>
            <person name="Kudo T."/>
            <person name="Yuki M."/>
            <person name="Ohkuma M."/>
        </authorList>
    </citation>
    <scope>NUCLEOTIDE SEQUENCE [LARGE SCALE GENOMIC DNA]</scope>
    <source>
        <strain evidence="7 8">JCM 16909</strain>
    </source>
</reference>
<dbReference type="PROSITE" id="PS50977">
    <property type="entry name" value="HTH_TETR_2"/>
    <property type="match status" value="1"/>
</dbReference>
<dbReference type="OrthoDB" id="8688418at2"/>
<dbReference type="PANTHER" id="PTHR30055">
    <property type="entry name" value="HTH-TYPE TRANSCRIPTIONAL REGULATOR RUTR"/>
    <property type="match status" value="1"/>
</dbReference>
<dbReference type="InterPro" id="IPR050109">
    <property type="entry name" value="HTH-type_TetR-like_transc_reg"/>
</dbReference>
<evidence type="ECO:0000256" key="1">
    <source>
        <dbReference type="ARBA" id="ARBA00023015"/>
    </source>
</evidence>
<feature type="region of interest" description="Disordered" evidence="5">
    <location>
        <begin position="251"/>
        <end position="274"/>
    </location>
</feature>
<dbReference type="SUPFAM" id="SSF46689">
    <property type="entry name" value="Homeodomain-like"/>
    <property type="match status" value="1"/>
</dbReference>
<evidence type="ECO:0000256" key="4">
    <source>
        <dbReference type="PROSITE-ProRule" id="PRU00335"/>
    </source>
</evidence>
<dbReference type="GO" id="GO:0003700">
    <property type="term" value="F:DNA-binding transcription factor activity"/>
    <property type="evidence" value="ECO:0007669"/>
    <property type="project" value="TreeGrafter"/>
</dbReference>
<dbReference type="GO" id="GO:0000976">
    <property type="term" value="F:transcription cis-regulatory region binding"/>
    <property type="evidence" value="ECO:0007669"/>
    <property type="project" value="TreeGrafter"/>
</dbReference>
<dbReference type="Proteomes" id="UP000311713">
    <property type="component" value="Unassembled WGS sequence"/>
</dbReference>
<evidence type="ECO:0000256" key="5">
    <source>
        <dbReference type="SAM" id="MobiDB-lite"/>
    </source>
</evidence>
<comment type="caution">
    <text evidence="7">The sequence shown here is derived from an EMBL/GenBank/DDBJ whole genome shotgun (WGS) entry which is preliminary data.</text>
</comment>
<dbReference type="PRINTS" id="PR00455">
    <property type="entry name" value="HTHTETR"/>
</dbReference>
<dbReference type="PANTHER" id="PTHR30055:SF238">
    <property type="entry name" value="MYCOFACTOCIN BIOSYNTHESIS TRANSCRIPTIONAL REGULATOR MFTR-RELATED"/>
    <property type="match status" value="1"/>
</dbReference>
<sequence>MDRPATGSFTISLRFPGAPCAALCIVAGGTDSHPERRAAYDAGMTAKSAGERSPMGLRERRRRDVQDRLLHTGLELFLTQGYEETTVSGIARRADVSERTFFRHLPSKEDVILEPLRAMHVVFRQELARRPVNEAPLQSLRRTVSSALRSAPPRDRQLALRALRVMGRDETARWVSTRLALEQHGRVAEAIRTQRGLPADDPRPGLLTGAFGSATLQAASRWSRDPNGTARSLERVGESHYALLNTALGNDWSTPFSTEGPPGAEHQRKPRPSS</sequence>
<dbReference type="InterPro" id="IPR001647">
    <property type="entry name" value="HTH_TetR"/>
</dbReference>
<dbReference type="Gene3D" id="1.10.10.60">
    <property type="entry name" value="Homeodomain-like"/>
    <property type="match status" value="1"/>
</dbReference>
<keyword evidence="2 4" id="KW-0238">DNA-binding</keyword>
<name>A0A5C4UTK4_9ACTN</name>
<keyword evidence="8" id="KW-1185">Reference proteome</keyword>
<keyword evidence="1" id="KW-0805">Transcription regulation</keyword>
<feature type="DNA-binding region" description="H-T-H motif" evidence="4">
    <location>
        <begin position="86"/>
        <end position="105"/>
    </location>
</feature>
<evidence type="ECO:0000313" key="7">
    <source>
        <dbReference type="EMBL" id="TNM26862.1"/>
    </source>
</evidence>
<proteinExistence type="predicted"/>
<evidence type="ECO:0000256" key="3">
    <source>
        <dbReference type="ARBA" id="ARBA00023163"/>
    </source>
</evidence>
<dbReference type="InterPro" id="IPR009057">
    <property type="entry name" value="Homeodomain-like_sf"/>
</dbReference>
<organism evidence="7 8">
    <name type="scientific">Streptomyces sedi</name>
    <dbReference type="NCBI Taxonomy" id="555059"/>
    <lineage>
        <taxon>Bacteria</taxon>
        <taxon>Bacillati</taxon>
        <taxon>Actinomycetota</taxon>
        <taxon>Actinomycetes</taxon>
        <taxon>Kitasatosporales</taxon>
        <taxon>Streptomycetaceae</taxon>
        <taxon>Streptomyces</taxon>
    </lineage>
</organism>